<reference evidence="1" key="1">
    <citation type="submission" date="2023-03" db="EMBL/GenBank/DDBJ databases">
        <title>Massive genome expansion in bonnet fungi (Mycena s.s.) driven by repeated elements and novel gene families across ecological guilds.</title>
        <authorList>
            <consortium name="Lawrence Berkeley National Laboratory"/>
            <person name="Harder C.B."/>
            <person name="Miyauchi S."/>
            <person name="Viragh M."/>
            <person name="Kuo A."/>
            <person name="Thoen E."/>
            <person name="Andreopoulos B."/>
            <person name="Lu D."/>
            <person name="Skrede I."/>
            <person name="Drula E."/>
            <person name="Henrissat B."/>
            <person name="Morin E."/>
            <person name="Kohler A."/>
            <person name="Barry K."/>
            <person name="LaButti K."/>
            <person name="Morin E."/>
            <person name="Salamov A."/>
            <person name="Lipzen A."/>
            <person name="Mereny Z."/>
            <person name="Hegedus B."/>
            <person name="Baldrian P."/>
            <person name="Stursova M."/>
            <person name="Weitz H."/>
            <person name="Taylor A."/>
            <person name="Grigoriev I.V."/>
            <person name="Nagy L.G."/>
            <person name="Martin F."/>
            <person name="Kauserud H."/>
        </authorList>
    </citation>
    <scope>NUCLEOTIDE SEQUENCE</scope>
    <source>
        <strain evidence="1">CBHHK067</strain>
    </source>
</reference>
<dbReference type="InterPro" id="IPR040632">
    <property type="entry name" value="Sulfotransfer_4"/>
</dbReference>
<dbReference type="Proteomes" id="UP001221757">
    <property type="component" value="Unassembled WGS sequence"/>
</dbReference>
<organism evidence="1 2">
    <name type="scientific">Mycena rosella</name>
    <name type="common">Pink bonnet</name>
    <name type="synonym">Agaricus rosellus</name>
    <dbReference type="NCBI Taxonomy" id="1033263"/>
    <lineage>
        <taxon>Eukaryota</taxon>
        <taxon>Fungi</taxon>
        <taxon>Dikarya</taxon>
        <taxon>Basidiomycota</taxon>
        <taxon>Agaricomycotina</taxon>
        <taxon>Agaricomycetes</taxon>
        <taxon>Agaricomycetidae</taxon>
        <taxon>Agaricales</taxon>
        <taxon>Marasmiineae</taxon>
        <taxon>Mycenaceae</taxon>
        <taxon>Mycena</taxon>
    </lineage>
</organism>
<protein>
    <submittedName>
        <fullName evidence="1">Uncharacterized protein</fullName>
    </submittedName>
</protein>
<gene>
    <name evidence="1" type="ORF">B0H17DRAFT_1071643</name>
</gene>
<proteinExistence type="predicted"/>
<comment type="caution">
    <text evidence="1">The sequence shown here is derived from an EMBL/GenBank/DDBJ whole genome shotgun (WGS) entry which is preliminary data.</text>
</comment>
<dbReference type="EMBL" id="JARKIE010000094">
    <property type="protein sequence ID" value="KAJ7686714.1"/>
    <property type="molecule type" value="Genomic_DNA"/>
</dbReference>
<dbReference type="InterPro" id="IPR027417">
    <property type="entry name" value="P-loop_NTPase"/>
</dbReference>
<sequence>MVDPEPPRQYRLQVLALGFPRTGTACESSATRESVRLTEILQYPALKNALETLGLGYVPTGYGSAAGLGSPEKLDMWIAAIRAKFYGQGTRYGRAEWDRLFGDCQVGARMSNRPMR</sequence>
<keyword evidence="2" id="KW-1185">Reference proteome</keyword>
<dbReference type="Pfam" id="PF17784">
    <property type="entry name" value="Sulfotransfer_4"/>
    <property type="match status" value="1"/>
</dbReference>
<evidence type="ECO:0000313" key="1">
    <source>
        <dbReference type="EMBL" id="KAJ7686714.1"/>
    </source>
</evidence>
<dbReference type="Gene3D" id="3.40.50.300">
    <property type="entry name" value="P-loop containing nucleotide triphosphate hydrolases"/>
    <property type="match status" value="1"/>
</dbReference>
<evidence type="ECO:0000313" key="2">
    <source>
        <dbReference type="Proteomes" id="UP001221757"/>
    </source>
</evidence>
<dbReference type="AlphaFoldDB" id="A0AAD7GFQ2"/>
<accession>A0AAD7GFQ2</accession>
<name>A0AAD7GFQ2_MYCRO</name>